<gene>
    <name evidence="4" type="ordered locus">SpiGrapes_0895</name>
</gene>
<keyword evidence="1 2" id="KW-0238">DNA-binding</keyword>
<accession>G8QQU0</accession>
<proteinExistence type="predicted"/>
<evidence type="ECO:0000313" key="5">
    <source>
        <dbReference type="Proteomes" id="UP000005632"/>
    </source>
</evidence>
<reference evidence="4 5" key="1">
    <citation type="submission" date="2011-11" db="EMBL/GenBank/DDBJ databases">
        <title>Complete sequence of Spirochaeta sp. grapes.</title>
        <authorList>
            <consortium name="US DOE Joint Genome Institute"/>
            <person name="Lucas S."/>
            <person name="Han J."/>
            <person name="Lapidus A."/>
            <person name="Cheng J.-F."/>
            <person name="Goodwin L."/>
            <person name="Pitluck S."/>
            <person name="Peters L."/>
            <person name="Ovchinnikova G."/>
            <person name="Munk A.C."/>
            <person name="Detter J.C."/>
            <person name="Han C."/>
            <person name="Tapia R."/>
            <person name="Land M."/>
            <person name="Hauser L."/>
            <person name="Kyrpides N."/>
            <person name="Ivanova N."/>
            <person name="Pagani I."/>
            <person name="Ritalahtilisa K."/>
            <person name="Loeffler F."/>
            <person name="Woyke T."/>
        </authorList>
    </citation>
    <scope>NUCLEOTIDE SEQUENCE [LARGE SCALE GENOMIC DNA]</scope>
    <source>
        <strain evidence="5">ATCC BAA-1885 / DSM 22778 / Grapes</strain>
    </source>
</reference>
<dbReference type="PROSITE" id="PS50977">
    <property type="entry name" value="HTH_TETR_2"/>
    <property type="match status" value="1"/>
</dbReference>
<dbReference type="HOGENOM" id="CLU_069356_1_4_12"/>
<dbReference type="PRINTS" id="PR00455">
    <property type="entry name" value="HTHTETR"/>
</dbReference>
<dbReference type="Gene3D" id="1.10.357.10">
    <property type="entry name" value="Tetracycline Repressor, domain 2"/>
    <property type="match status" value="1"/>
</dbReference>
<sequence>MQNKPETEAKDRILATSIKLFSQKGFDGTSVNLIAQEAKVNKALIYYYFKSKEEILDRMIQSLFDGMTELTLSFVHETMVEMISLKQLDILSDRLRFADKKSLDTFIAKLDAYYHSLLDYAIDNKAVLRILMLESLKNDSKYSNGLFRFLEMTKADESNPVYKTIWEADQDFTYTSEMTLYRFFFNIIPIVNFAAYFDDYKTISKIEGTLLIDSFMRSCHTTTMAFVSGTDLHLHTIDN</sequence>
<dbReference type="InterPro" id="IPR001647">
    <property type="entry name" value="HTH_TetR"/>
</dbReference>
<dbReference type="PANTHER" id="PTHR43479:SF11">
    <property type="entry name" value="ACREF_ENVCD OPERON REPRESSOR-RELATED"/>
    <property type="match status" value="1"/>
</dbReference>
<dbReference type="InterPro" id="IPR009057">
    <property type="entry name" value="Homeodomain-like_sf"/>
</dbReference>
<feature type="domain" description="HTH tetR-type" evidence="3">
    <location>
        <begin position="7"/>
        <end position="67"/>
    </location>
</feature>
<organism evidence="4 5">
    <name type="scientific">Sphaerochaeta pleomorpha (strain ATCC BAA-1885 / DSM 22778 / Grapes)</name>
    <dbReference type="NCBI Taxonomy" id="158190"/>
    <lineage>
        <taxon>Bacteria</taxon>
        <taxon>Pseudomonadati</taxon>
        <taxon>Spirochaetota</taxon>
        <taxon>Spirochaetia</taxon>
        <taxon>Spirochaetales</taxon>
        <taxon>Sphaerochaetaceae</taxon>
        <taxon>Sphaerochaeta</taxon>
    </lineage>
</organism>
<dbReference type="InterPro" id="IPR023772">
    <property type="entry name" value="DNA-bd_HTH_TetR-type_CS"/>
</dbReference>
<evidence type="ECO:0000313" key="4">
    <source>
        <dbReference type="EMBL" id="AEV28721.1"/>
    </source>
</evidence>
<dbReference type="RefSeq" id="WP_014269570.1">
    <property type="nucleotide sequence ID" value="NC_016633.1"/>
</dbReference>
<dbReference type="PROSITE" id="PS01081">
    <property type="entry name" value="HTH_TETR_1"/>
    <property type="match status" value="1"/>
</dbReference>
<dbReference type="InterPro" id="IPR050624">
    <property type="entry name" value="HTH-type_Tx_Regulator"/>
</dbReference>
<dbReference type="AlphaFoldDB" id="G8QQU0"/>
<evidence type="ECO:0000256" key="2">
    <source>
        <dbReference type="PROSITE-ProRule" id="PRU00335"/>
    </source>
</evidence>
<protein>
    <submittedName>
        <fullName evidence="4">Transcriptional regulator</fullName>
    </submittedName>
</protein>
<evidence type="ECO:0000256" key="1">
    <source>
        <dbReference type="ARBA" id="ARBA00023125"/>
    </source>
</evidence>
<dbReference type="STRING" id="158190.SpiGrapes_0895"/>
<dbReference type="PANTHER" id="PTHR43479">
    <property type="entry name" value="ACREF/ENVCD OPERON REPRESSOR-RELATED"/>
    <property type="match status" value="1"/>
</dbReference>
<dbReference type="Pfam" id="PF00440">
    <property type="entry name" value="TetR_N"/>
    <property type="match status" value="1"/>
</dbReference>
<dbReference type="EMBL" id="CP003155">
    <property type="protein sequence ID" value="AEV28721.1"/>
    <property type="molecule type" value="Genomic_DNA"/>
</dbReference>
<keyword evidence="5" id="KW-1185">Reference proteome</keyword>
<dbReference type="eggNOG" id="COG1309">
    <property type="taxonomic scope" value="Bacteria"/>
</dbReference>
<dbReference type="Proteomes" id="UP000005632">
    <property type="component" value="Chromosome"/>
</dbReference>
<dbReference type="SUPFAM" id="SSF46689">
    <property type="entry name" value="Homeodomain-like"/>
    <property type="match status" value="1"/>
</dbReference>
<feature type="DNA-binding region" description="H-T-H motif" evidence="2">
    <location>
        <begin position="30"/>
        <end position="49"/>
    </location>
</feature>
<dbReference type="KEGG" id="sgp:SpiGrapes_0895"/>
<evidence type="ECO:0000259" key="3">
    <source>
        <dbReference type="PROSITE" id="PS50977"/>
    </source>
</evidence>
<dbReference type="GO" id="GO:0003677">
    <property type="term" value="F:DNA binding"/>
    <property type="evidence" value="ECO:0007669"/>
    <property type="project" value="UniProtKB-UniRule"/>
</dbReference>
<dbReference type="OrthoDB" id="494991at2"/>
<name>G8QQU0_SPHPG</name>